<reference evidence="2" key="3">
    <citation type="submission" date="2025-08" db="UniProtKB">
        <authorList>
            <consortium name="RefSeq"/>
        </authorList>
    </citation>
    <scope>IDENTIFICATION</scope>
    <source>
        <strain evidence="2">CBS 342.82</strain>
    </source>
</reference>
<evidence type="ECO:0000313" key="2">
    <source>
        <dbReference type="RefSeq" id="XP_033460449.1"/>
    </source>
</evidence>
<protein>
    <submittedName>
        <fullName evidence="2">Uncharacterized protein</fullName>
    </submittedName>
</protein>
<reference evidence="2" key="1">
    <citation type="submission" date="2020-01" db="EMBL/GenBank/DDBJ databases">
        <authorList>
            <consortium name="DOE Joint Genome Institute"/>
            <person name="Haridas S."/>
            <person name="Albert R."/>
            <person name="Binder M."/>
            <person name="Bloem J."/>
            <person name="Labutti K."/>
            <person name="Salamov A."/>
            <person name="Andreopoulos B."/>
            <person name="Baker S.E."/>
            <person name="Barry K."/>
            <person name="Bills G."/>
            <person name="Bluhm B.H."/>
            <person name="Cannon C."/>
            <person name="Castanera R."/>
            <person name="Culley D.E."/>
            <person name="Daum C."/>
            <person name="Ezra D."/>
            <person name="Gonzalez J.B."/>
            <person name="Henrissat B."/>
            <person name="Kuo A."/>
            <person name="Liang C."/>
            <person name="Lipzen A."/>
            <person name="Lutzoni F."/>
            <person name="Magnuson J."/>
            <person name="Mondo S."/>
            <person name="Nolan M."/>
            <person name="Ohm R."/>
            <person name="Pangilinan J."/>
            <person name="Park H.-J."/>
            <person name="Ramirez L."/>
            <person name="Alfaro M."/>
            <person name="Sun H."/>
            <person name="Tritt A."/>
            <person name="Yoshinaga Y."/>
            <person name="Zwiers L.-H."/>
            <person name="Turgeon B.G."/>
            <person name="Goodwin S.B."/>
            <person name="Spatafora J.W."/>
            <person name="Crous P.W."/>
            <person name="Grigoriev I.V."/>
        </authorList>
    </citation>
    <scope>NUCLEOTIDE SEQUENCE</scope>
    <source>
        <strain evidence="2">CBS 342.82</strain>
    </source>
</reference>
<dbReference type="RefSeq" id="XP_033460449.1">
    <property type="nucleotide sequence ID" value="XM_033604638.1"/>
</dbReference>
<dbReference type="GeneID" id="54362438"/>
<organism evidence="2">
    <name type="scientific">Dissoconium aciculare CBS 342.82</name>
    <dbReference type="NCBI Taxonomy" id="1314786"/>
    <lineage>
        <taxon>Eukaryota</taxon>
        <taxon>Fungi</taxon>
        <taxon>Dikarya</taxon>
        <taxon>Ascomycota</taxon>
        <taxon>Pezizomycotina</taxon>
        <taxon>Dothideomycetes</taxon>
        <taxon>Dothideomycetidae</taxon>
        <taxon>Mycosphaerellales</taxon>
        <taxon>Dissoconiaceae</taxon>
        <taxon>Dissoconium</taxon>
    </lineage>
</organism>
<gene>
    <name evidence="2" type="ORF">K489DRAFT_379409</name>
</gene>
<proteinExistence type="predicted"/>
<sequence>MEYIGRTCLVLSRSPSLSRGFGVVIATAQSWGLWVGMQMGGLSSARGFGGRGGRVTVLYV</sequence>
<dbReference type="Proteomes" id="UP000504637">
    <property type="component" value="Unplaced"/>
</dbReference>
<reference evidence="2" key="2">
    <citation type="submission" date="2020-04" db="EMBL/GenBank/DDBJ databases">
        <authorList>
            <consortium name="NCBI Genome Project"/>
        </authorList>
    </citation>
    <scope>NUCLEOTIDE SEQUENCE</scope>
    <source>
        <strain evidence="2">CBS 342.82</strain>
    </source>
</reference>
<name>A0A6J3M687_9PEZI</name>
<dbReference type="AlphaFoldDB" id="A0A6J3M687"/>
<accession>A0A6J3M687</accession>
<keyword evidence="1" id="KW-1185">Reference proteome</keyword>
<evidence type="ECO:0000313" key="1">
    <source>
        <dbReference type="Proteomes" id="UP000504637"/>
    </source>
</evidence>